<keyword evidence="1" id="KW-0805">Transcription regulation</keyword>
<dbReference type="PANTHER" id="PTHR30363:SF51">
    <property type="entry name" value="HTH-TYPE TRANSCRIPTIONAL REPRESSOR GLCR"/>
    <property type="match status" value="1"/>
</dbReference>
<dbReference type="Proteomes" id="UP000192527">
    <property type="component" value="Chromosome"/>
</dbReference>
<keyword evidence="2" id="KW-0238">DNA-binding</keyword>
<dbReference type="GO" id="GO:0003700">
    <property type="term" value="F:DNA-binding transcription factor activity"/>
    <property type="evidence" value="ECO:0007669"/>
    <property type="project" value="InterPro"/>
</dbReference>
<dbReference type="SUPFAM" id="SSF46785">
    <property type="entry name" value="Winged helix' DNA-binding domain"/>
    <property type="match status" value="1"/>
</dbReference>
<dbReference type="Gene3D" id="1.10.10.10">
    <property type="entry name" value="Winged helix-like DNA-binding domain superfamily/Winged helix DNA-binding domain"/>
    <property type="match status" value="1"/>
</dbReference>
<dbReference type="InterPro" id="IPR036390">
    <property type="entry name" value="WH_DNA-bd_sf"/>
</dbReference>
<organism evidence="5 6">
    <name type="scientific">Halobacillus mangrovi</name>
    <dbReference type="NCBI Taxonomy" id="402384"/>
    <lineage>
        <taxon>Bacteria</taxon>
        <taxon>Bacillati</taxon>
        <taxon>Bacillota</taxon>
        <taxon>Bacilli</taxon>
        <taxon>Bacillales</taxon>
        <taxon>Bacillaceae</taxon>
        <taxon>Halobacillus</taxon>
    </lineage>
</organism>
<dbReference type="SUPFAM" id="SSF100950">
    <property type="entry name" value="NagB/RpiA/CoA transferase-like"/>
    <property type="match status" value="1"/>
</dbReference>
<dbReference type="STRING" id="402384.HM131_01385"/>
<dbReference type="PROSITE" id="PS51000">
    <property type="entry name" value="HTH_DEOR_2"/>
    <property type="match status" value="1"/>
</dbReference>
<dbReference type="GO" id="GO:0003677">
    <property type="term" value="F:DNA binding"/>
    <property type="evidence" value="ECO:0007669"/>
    <property type="project" value="UniProtKB-KW"/>
</dbReference>
<dbReference type="Pfam" id="PF00455">
    <property type="entry name" value="DeoRC"/>
    <property type="match status" value="1"/>
</dbReference>
<evidence type="ECO:0000313" key="6">
    <source>
        <dbReference type="Proteomes" id="UP000192527"/>
    </source>
</evidence>
<evidence type="ECO:0000313" key="5">
    <source>
        <dbReference type="EMBL" id="ARI79077.1"/>
    </source>
</evidence>
<proteinExistence type="predicted"/>
<dbReference type="InterPro" id="IPR036388">
    <property type="entry name" value="WH-like_DNA-bd_sf"/>
</dbReference>
<dbReference type="PROSITE" id="PS00894">
    <property type="entry name" value="HTH_DEOR_1"/>
    <property type="match status" value="1"/>
</dbReference>
<dbReference type="InterPro" id="IPR001034">
    <property type="entry name" value="DeoR_HTH"/>
</dbReference>
<dbReference type="PRINTS" id="PR00037">
    <property type="entry name" value="HTHLACR"/>
</dbReference>
<dbReference type="OrthoDB" id="9798651at2"/>
<dbReference type="InterPro" id="IPR037171">
    <property type="entry name" value="NagB/RpiA_transferase-like"/>
</dbReference>
<feature type="domain" description="HTH deoR-type" evidence="4">
    <location>
        <begin position="3"/>
        <end position="58"/>
    </location>
</feature>
<dbReference type="PANTHER" id="PTHR30363">
    <property type="entry name" value="HTH-TYPE TRANSCRIPTIONAL REGULATOR SRLR-RELATED"/>
    <property type="match status" value="1"/>
</dbReference>
<evidence type="ECO:0000256" key="2">
    <source>
        <dbReference type="ARBA" id="ARBA00023125"/>
    </source>
</evidence>
<dbReference type="AlphaFoldDB" id="A0A1W6A0Q6"/>
<dbReference type="KEGG" id="hmn:HM131_01385"/>
<dbReference type="EMBL" id="CP020772">
    <property type="protein sequence ID" value="ARI79077.1"/>
    <property type="molecule type" value="Genomic_DNA"/>
</dbReference>
<dbReference type="InterPro" id="IPR014036">
    <property type="entry name" value="DeoR-like_C"/>
</dbReference>
<keyword evidence="3" id="KW-0804">Transcription</keyword>
<dbReference type="SMART" id="SM01134">
    <property type="entry name" value="DeoRC"/>
    <property type="match status" value="1"/>
</dbReference>
<evidence type="ECO:0000259" key="4">
    <source>
        <dbReference type="PROSITE" id="PS51000"/>
    </source>
</evidence>
<name>A0A1W6A0Q6_9BACI</name>
<dbReference type="InterPro" id="IPR018356">
    <property type="entry name" value="Tscrpt_reg_HTH_DeoR_CS"/>
</dbReference>
<sequence>MYQEERLIEIIRYLNRNRRISVEQICDLFQVSRDTARRDLVKLEDRKAIVRTRGGAILPSSHNIIKDYTKRLQTVSQEKQQIGQKAASLIQLGDKIILDTSTTVQACANHIEAIECTVITNSINQAEILSNKKDVNIQLLGGSLQKEHRFLFGTSVIERLRKFHVDKAFIGVVGVSENGLTIAHEEDGMVKKNMIQQAKQVIVLADHTKFGVTEFFQFAELEDVDLIITDKEPDPEFQRLLDRCNVELLVAGQEEADVWS</sequence>
<accession>A0A1W6A0Q6</accession>
<protein>
    <submittedName>
        <fullName evidence="5">DeoR family transcriptional regulator</fullName>
    </submittedName>
</protein>
<dbReference type="InterPro" id="IPR050313">
    <property type="entry name" value="Carb_Metab_HTH_regulators"/>
</dbReference>
<dbReference type="Pfam" id="PF08220">
    <property type="entry name" value="HTH_DeoR"/>
    <property type="match status" value="1"/>
</dbReference>
<evidence type="ECO:0000256" key="3">
    <source>
        <dbReference type="ARBA" id="ARBA00023163"/>
    </source>
</evidence>
<gene>
    <name evidence="5" type="ORF">HM131_01385</name>
</gene>
<reference evidence="5 6" key="1">
    <citation type="submission" date="2017-04" db="EMBL/GenBank/DDBJ databases">
        <title>The whole genome sequencing and assembly of Halobacillus mangrovi strain.</title>
        <authorList>
            <person name="Lee S.-J."/>
            <person name="Park M.-K."/>
            <person name="Kim J.-Y."/>
            <person name="Lee Y.-J."/>
            <person name="Yi H."/>
            <person name="Bahn Y.-S."/>
            <person name="Kim J.F."/>
            <person name="Lee D.-W."/>
        </authorList>
    </citation>
    <scope>NUCLEOTIDE SEQUENCE [LARGE SCALE GENOMIC DNA]</scope>
    <source>
        <strain evidence="5 6">KTB 131</strain>
    </source>
</reference>
<dbReference type="RefSeq" id="WP_085031728.1">
    <property type="nucleotide sequence ID" value="NZ_CP020772.1"/>
</dbReference>
<dbReference type="Gene3D" id="3.40.50.1360">
    <property type="match status" value="1"/>
</dbReference>
<evidence type="ECO:0000256" key="1">
    <source>
        <dbReference type="ARBA" id="ARBA00023015"/>
    </source>
</evidence>
<keyword evidence="6" id="KW-1185">Reference proteome</keyword>
<dbReference type="SMART" id="SM00420">
    <property type="entry name" value="HTH_DEOR"/>
    <property type="match status" value="1"/>
</dbReference>